<reference evidence="2 3" key="1">
    <citation type="submission" date="2012-05" db="EMBL/GenBank/DDBJ databases">
        <title>Recombination and specialization in a pathogen metapopulation.</title>
        <authorList>
            <person name="Gardiner A."/>
            <person name="Kemen E."/>
            <person name="Schultz-Larsen T."/>
            <person name="MacLean D."/>
            <person name="Van Oosterhout C."/>
            <person name="Jones J.D.G."/>
        </authorList>
    </citation>
    <scope>NUCLEOTIDE SEQUENCE [LARGE SCALE GENOMIC DNA]</scope>
    <source>
        <strain evidence="2 3">Ac Nc2</strain>
    </source>
</reference>
<feature type="transmembrane region" description="Helical" evidence="1">
    <location>
        <begin position="49"/>
        <end position="68"/>
    </location>
</feature>
<dbReference type="PROSITE" id="PS51257">
    <property type="entry name" value="PROKAR_LIPOPROTEIN"/>
    <property type="match status" value="1"/>
</dbReference>
<keyword evidence="1" id="KW-1133">Transmembrane helix</keyword>
<sequence length="96" mass="10668">MASRSEVAFCMSMISFSGCVFLLLVGILIKVQPEYMKLSKAIASPLPVFETAGVYGALFVVISVFLYMDNRVDRMDPNRYRALASCPSEHQPLLSK</sequence>
<keyword evidence="1" id="KW-0472">Membrane</keyword>
<evidence type="ECO:0000313" key="3">
    <source>
        <dbReference type="Proteomes" id="UP000053237"/>
    </source>
</evidence>
<proteinExistence type="predicted"/>
<keyword evidence="3" id="KW-1185">Reference proteome</keyword>
<evidence type="ECO:0000313" key="2">
    <source>
        <dbReference type="EMBL" id="CCI50279.1"/>
    </source>
</evidence>
<comment type="caution">
    <text evidence="2">The sequence shown here is derived from an EMBL/GenBank/DDBJ whole genome shotgun (WGS) entry which is preliminary data.</text>
</comment>
<dbReference type="EMBL" id="CAIX01000443">
    <property type="protein sequence ID" value="CCI50279.1"/>
    <property type="molecule type" value="Genomic_DNA"/>
</dbReference>
<gene>
    <name evidence="2" type="ORF">BN9_119360</name>
</gene>
<accession>A0A024GV74</accession>
<organism evidence="2 3">
    <name type="scientific">Albugo candida</name>
    <dbReference type="NCBI Taxonomy" id="65357"/>
    <lineage>
        <taxon>Eukaryota</taxon>
        <taxon>Sar</taxon>
        <taxon>Stramenopiles</taxon>
        <taxon>Oomycota</taxon>
        <taxon>Peronosporomycetes</taxon>
        <taxon>Albuginales</taxon>
        <taxon>Albuginaceae</taxon>
        <taxon>Albugo</taxon>
    </lineage>
</organism>
<evidence type="ECO:0000256" key="1">
    <source>
        <dbReference type="SAM" id="Phobius"/>
    </source>
</evidence>
<dbReference type="Proteomes" id="UP000053237">
    <property type="component" value="Unassembled WGS sequence"/>
</dbReference>
<protein>
    <submittedName>
        <fullName evidence="2">Uncharacterized protein</fullName>
    </submittedName>
</protein>
<keyword evidence="1" id="KW-0812">Transmembrane</keyword>
<feature type="transmembrane region" description="Helical" evidence="1">
    <location>
        <begin position="7"/>
        <end position="29"/>
    </location>
</feature>
<name>A0A024GV74_9STRA</name>
<dbReference type="OrthoDB" id="67317at2759"/>
<dbReference type="AlphaFoldDB" id="A0A024GV74"/>
<dbReference type="InParanoid" id="A0A024GV74"/>